<dbReference type="InterPro" id="IPR027791">
    <property type="entry name" value="Galactosyl_T_C"/>
</dbReference>
<evidence type="ECO:0000259" key="3">
    <source>
        <dbReference type="Pfam" id="PF02709"/>
    </source>
</evidence>
<dbReference type="InterPro" id="IPR029044">
    <property type="entry name" value="Nucleotide-diphossugar_trans"/>
</dbReference>
<sequence>MKTIRYPLSKKVLKMKNKVSLIIAVYKRVDFLELIFKSLENQTFRDFQVIIAEDDCSPMVKHFLEEKERNFPFEIKHISQEDNGFRKNILLNKAMRVADGEYLIFIDGDCILDKNFVEDHVKNAKPNVCLFGRRVMLDPKTSERLVKTKDFKYLSFMKLLFTKTGHLESAIRFPFFISWRKTGVLGCNFSVFKEKMIEINGFDEDFTRPLFGEDTDIERRLTLIGVKLQCSKFQTIQYHLHHPTKDRDEDWKISGELYERKVKEGKSVCDNGYIKR</sequence>
<keyword evidence="1 4" id="KW-0808">Transferase</keyword>
<dbReference type="SUPFAM" id="SSF53448">
    <property type="entry name" value="Nucleotide-diphospho-sugar transferases"/>
    <property type="match status" value="1"/>
</dbReference>
<comment type="caution">
    <text evidence="4">The sequence shown here is derived from an EMBL/GenBank/DDBJ whole genome shotgun (WGS) entry which is preliminary data.</text>
</comment>
<evidence type="ECO:0000259" key="2">
    <source>
        <dbReference type="Pfam" id="PF00535"/>
    </source>
</evidence>
<accession>A0A3M8Q0Y4</accession>
<dbReference type="PANTHER" id="PTHR43685:SF3">
    <property type="entry name" value="SLR2126 PROTEIN"/>
    <property type="match status" value="1"/>
</dbReference>
<dbReference type="InterPro" id="IPR001173">
    <property type="entry name" value="Glyco_trans_2-like"/>
</dbReference>
<dbReference type="Proteomes" id="UP000280507">
    <property type="component" value="Unassembled WGS sequence"/>
</dbReference>
<proteinExistence type="predicted"/>
<keyword evidence="5" id="KW-1185">Reference proteome</keyword>
<name>A0A3M8Q0Y4_9GAMM</name>
<evidence type="ECO:0000313" key="4">
    <source>
        <dbReference type="EMBL" id="RNF48814.1"/>
    </source>
</evidence>
<feature type="domain" description="Glycosyltransferase 2-like" evidence="2">
    <location>
        <begin position="20"/>
        <end position="143"/>
    </location>
</feature>
<dbReference type="Gene3D" id="3.90.550.10">
    <property type="entry name" value="Spore Coat Polysaccharide Biosynthesis Protein SpsA, Chain A"/>
    <property type="match status" value="1"/>
</dbReference>
<reference evidence="4 5" key="1">
    <citation type="journal article" date="2012" name="Int. J. Syst. Evol. Microbiol.">
        <title>Marinomonas hwangdonensis sp. nov., isolated from seawater.</title>
        <authorList>
            <person name="Jung Y.T."/>
            <person name="Oh T.K."/>
            <person name="Yoon J.H."/>
        </authorList>
    </citation>
    <scope>NUCLEOTIDE SEQUENCE [LARGE SCALE GENOMIC DNA]</scope>
    <source>
        <strain evidence="4 5">HDW-15</strain>
    </source>
</reference>
<dbReference type="EMBL" id="RIZG01000010">
    <property type="protein sequence ID" value="RNF48814.1"/>
    <property type="molecule type" value="Genomic_DNA"/>
</dbReference>
<dbReference type="Pfam" id="PF00535">
    <property type="entry name" value="Glycos_transf_2"/>
    <property type="match status" value="1"/>
</dbReference>
<dbReference type="AlphaFoldDB" id="A0A3M8Q0Y4"/>
<dbReference type="PANTHER" id="PTHR43685">
    <property type="entry name" value="GLYCOSYLTRANSFERASE"/>
    <property type="match status" value="1"/>
</dbReference>
<dbReference type="Pfam" id="PF02709">
    <property type="entry name" value="Glyco_transf_7C"/>
    <property type="match status" value="1"/>
</dbReference>
<dbReference type="InterPro" id="IPR050834">
    <property type="entry name" value="Glycosyltransf_2"/>
</dbReference>
<evidence type="ECO:0000256" key="1">
    <source>
        <dbReference type="ARBA" id="ARBA00022679"/>
    </source>
</evidence>
<protein>
    <submittedName>
        <fullName evidence="4">Glycosyltransferase</fullName>
    </submittedName>
</protein>
<gene>
    <name evidence="4" type="ORF">EBI00_13945</name>
</gene>
<dbReference type="GO" id="GO:0016740">
    <property type="term" value="F:transferase activity"/>
    <property type="evidence" value="ECO:0007669"/>
    <property type="project" value="UniProtKB-KW"/>
</dbReference>
<organism evidence="4 5">
    <name type="scientific">Marinomonas hwangdonensis</name>
    <dbReference type="NCBI Taxonomy" id="1053647"/>
    <lineage>
        <taxon>Bacteria</taxon>
        <taxon>Pseudomonadati</taxon>
        <taxon>Pseudomonadota</taxon>
        <taxon>Gammaproteobacteria</taxon>
        <taxon>Oceanospirillales</taxon>
        <taxon>Oceanospirillaceae</taxon>
        <taxon>Marinomonas</taxon>
    </lineage>
</organism>
<evidence type="ECO:0000313" key="5">
    <source>
        <dbReference type="Proteomes" id="UP000280507"/>
    </source>
</evidence>
<feature type="domain" description="Galactosyltransferase C-terminal" evidence="3">
    <location>
        <begin position="180"/>
        <end position="242"/>
    </location>
</feature>